<dbReference type="GO" id="GO:0015074">
    <property type="term" value="P:DNA integration"/>
    <property type="evidence" value="ECO:0007669"/>
    <property type="project" value="InterPro"/>
</dbReference>
<dbReference type="GO" id="GO:0042575">
    <property type="term" value="C:DNA polymerase complex"/>
    <property type="evidence" value="ECO:0007669"/>
    <property type="project" value="UniProtKB-ARBA"/>
</dbReference>
<keyword evidence="7" id="KW-0378">Hydrolase</keyword>
<keyword evidence="6" id="KW-0255">Endonuclease</keyword>
<protein>
    <recommendedName>
        <fullName evidence="1">RNA-directed DNA polymerase</fullName>
        <ecNumber evidence="1">2.7.7.49</ecNumber>
    </recommendedName>
</protein>
<evidence type="ECO:0000256" key="7">
    <source>
        <dbReference type="ARBA" id="ARBA00022801"/>
    </source>
</evidence>
<evidence type="ECO:0000256" key="5">
    <source>
        <dbReference type="ARBA" id="ARBA00022722"/>
    </source>
</evidence>
<dbReference type="Gene3D" id="1.10.340.70">
    <property type="match status" value="2"/>
</dbReference>
<dbReference type="PANTHER" id="PTHR37984:SF5">
    <property type="entry name" value="PROTEIN NYNRIN-LIKE"/>
    <property type="match status" value="1"/>
</dbReference>
<evidence type="ECO:0000256" key="1">
    <source>
        <dbReference type="ARBA" id="ARBA00012493"/>
    </source>
</evidence>
<dbReference type="PROSITE" id="PS50994">
    <property type="entry name" value="INTEGRASE"/>
    <property type="match status" value="2"/>
</dbReference>
<keyword evidence="9" id="KW-0511">Multifunctional enzyme</keyword>
<evidence type="ECO:0000313" key="12">
    <source>
        <dbReference type="EMBL" id="KFD67051.1"/>
    </source>
</evidence>
<dbReference type="Gene3D" id="3.30.420.10">
    <property type="entry name" value="Ribonuclease H-like superfamily/Ribonuclease H"/>
    <property type="match status" value="2"/>
</dbReference>
<dbReference type="FunFam" id="3.10.20.370:FF:000001">
    <property type="entry name" value="Retrovirus-related Pol polyprotein from transposon 17.6-like protein"/>
    <property type="match status" value="2"/>
</dbReference>
<dbReference type="Pfam" id="PF23055">
    <property type="entry name" value="DUF7041"/>
    <property type="match status" value="1"/>
</dbReference>
<name>A0A085NC55_9BILA</name>
<dbReference type="EC" id="2.7.7.49" evidence="1"/>
<keyword evidence="5" id="KW-0540">Nuclease</keyword>
<feature type="domain" description="Integrase catalytic" evidence="11">
    <location>
        <begin position="1688"/>
        <end position="1791"/>
    </location>
</feature>
<dbReference type="PANTHER" id="PTHR37984">
    <property type="entry name" value="PROTEIN CBG26694"/>
    <property type="match status" value="1"/>
</dbReference>
<keyword evidence="2" id="KW-0645">Protease</keyword>
<evidence type="ECO:0000256" key="2">
    <source>
        <dbReference type="ARBA" id="ARBA00022670"/>
    </source>
</evidence>
<keyword evidence="4" id="KW-0548">Nucleotidyltransferase</keyword>
<evidence type="ECO:0000256" key="8">
    <source>
        <dbReference type="ARBA" id="ARBA00022918"/>
    </source>
</evidence>
<keyword evidence="8" id="KW-0695">RNA-directed DNA polymerase</keyword>
<dbReference type="CDD" id="cd09274">
    <property type="entry name" value="RNase_HI_RT_Ty3"/>
    <property type="match status" value="2"/>
</dbReference>
<dbReference type="GO" id="GO:0003676">
    <property type="term" value="F:nucleic acid binding"/>
    <property type="evidence" value="ECO:0007669"/>
    <property type="project" value="InterPro"/>
</dbReference>
<dbReference type="PROSITE" id="PS50878">
    <property type="entry name" value="RT_POL"/>
    <property type="match status" value="1"/>
</dbReference>
<dbReference type="InterPro" id="IPR043128">
    <property type="entry name" value="Rev_trsase/Diguanyl_cyclase"/>
</dbReference>
<organism evidence="12">
    <name type="scientific">Trichuris suis</name>
    <name type="common">pig whipworm</name>
    <dbReference type="NCBI Taxonomy" id="68888"/>
    <lineage>
        <taxon>Eukaryota</taxon>
        <taxon>Metazoa</taxon>
        <taxon>Ecdysozoa</taxon>
        <taxon>Nematoda</taxon>
        <taxon>Enoplea</taxon>
        <taxon>Dorylaimia</taxon>
        <taxon>Trichinellida</taxon>
        <taxon>Trichuridae</taxon>
        <taxon>Trichuris</taxon>
    </lineage>
</organism>
<sequence>PKSPGTAPPSTLTTISTSISVPTFGAADPELWFARLDLFFAQQNISDEATKLQLAFTGMSDDVLATFRDFIFNAKGEAKPFTAFKELCLKPGLLDTPSSDPILRELFLSRLPAPVRSALIPFSDRQIDQLAELADRLIVHQSNSVCAVSQVNAVTEERLNRIEQLLEELVLQRRRRSPSPRNPVPSMAAELQLCYYHRRFDVQVAILGADFLYHHNLIVDLKRNKVHFSNSALLSQVTASPTPPTDDRFRKLLHQFITESEGTTQNLVKHHAMHVIETTGRPVHFKPRRLPPDRFQIAKKHFDDLLRRGIVRPSNSCWASPLHLVPKKQSGQWRPCGDYRALNQCTVPDRYPLPNIADFNHQLRGKRIFSKIDLQQAYHQIPVRREDVPKTAIITPFGLFEYLMMPFGLRKAAQTFQRFMDEVTRGLDGCFVYVDDVLLASENEDEHFNLLQRLFQRFLSYGVRINPSKCLLAARTLTFLGHQVDHNGVRPAPEKVEAVLTFPAPTTTKELRQFLGMINFYRRFLPNIATTLEPLDAIVSRNCQRITLSQPETKAFEAAKHALSNATLLYHPDPSAPIALIVDASDKAMGAVLQQHTNGGWRPIAFFSKRLLPHQKRYSAFGRELLAAYSAVRHFRSAVEGQRLIIYTDHKPLVHAFHKASQALSDREIRHLEFITCFTSEVRHIKGTENLVADAMSRNVHSLQPTKQFSAVKIAISQATDPELDSVKKDTSLQLQPRSIDGCSSPLWVDVSAPLPRIYVPADLRRSVFYATHGLSHPGVRATKRLMLSRYVWPAIKRDVARWTRSCIACQRSKIHRHTRSPPVEFPTPKERFEHVHLDIVGPLPLSEGKRYLLTAVDRFSRWPEAWPLGEISARTVARTFLDNWIARFGVPARVTTDQGRQFNSELWSTFSKFLGCQHISTSSYHPQANGLVERLHRHLKAALTAHMLQTGVRWTEALPLVLLGLRCAIKADLGHAPAELVYGSTLRLPGEFFERTAAVTDTDPSGYADLLKTSMQRLRPVAPRSSLRSPFVSKALSDCTHVFLQSPSRPHGLNPSYSGPHAVLGRTTKTITININGQETAVAIDRTKPAFMENDSQTNPSHPGRVTFHAGAASERGVIYVRLPGIQLSDFLLQPETGIAALYLWLQLLVGLHLNKLFLNPVRYHHGQYIFVPFAHVLMEHAEMVTEGAHDIVREAAVLLEVVKVRELAILSAPQVLAENGKLADESRYNCLGLDQIQLIPLQPQIHLVKLKDASNPSVFRLDADEKIPGNLGRFWKLSRTDWKPYTNRLTTVKCAMGINYGRHASVMVDRVHFSQRFRRDEESVVQFINALRGLASHCEFGASLAKQLRDQIVIGINNAAWQQELRLFPTNDATWQQIEDAVTRLELADAQQMQLQNCARVVNGATIHPVKEAGIERNRRYECRQLDPSKECLRCGYSLHRPGQRCAAEGKKCYAFGGDNHLAAVCVKSGRAKILVHYDENLPIVLSTDACDRGLGAVRSHRFPSGVEKPIAFASRLLTDVEKCYSTIDKEALGIVFGVTKFAQYLYGRQFTLKTDHKPLERIFGSHRELPKLATNRLTRWALILGPVFVIVDNGACWLRKLRKDRFYDRILLWQGRIIIPTVLLSQILEMIHDDHPGICAMKSIARFHVWWPGLDSDIERHVRSCLTCQTHQPAPPEVPLIPWNMPNEPWAPIHVDLAGPFMGHWPVVVDAHSKWLDVIPIRSTTTAGVVKHCRRLFANFGLPTYIVSDNGPQFTSEEFKIFCQLNNIVHIKATPYHMKTNGLAEKTNNGDDVELALQRFLCSYRNTNQIDMLRPSMQSVADIGTFKYATYHDRKTKPRLLNLETRCGYRDLAILHRDKALSSSERPRTHTGSNVMIPCYGSTLTRYANVSRRTHRVPRMKKVTKGQAKRLQIMIGRRPRHRTRK</sequence>
<dbReference type="Pfam" id="PF00078">
    <property type="entry name" value="RVT_1"/>
    <property type="match status" value="1"/>
</dbReference>
<dbReference type="GO" id="GO:0006508">
    <property type="term" value="P:proteolysis"/>
    <property type="evidence" value="ECO:0007669"/>
    <property type="project" value="UniProtKB-KW"/>
</dbReference>
<dbReference type="InterPro" id="IPR041373">
    <property type="entry name" value="RT_RNaseH"/>
</dbReference>
<proteinExistence type="predicted"/>
<dbReference type="GO" id="GO:0008233">
    <property type="term" value="F:peptidase activity"/>
    <property type="evidence" value="ECO:0007669"/>
    <property type="project" value="UniProtKB-KW"/>
</dbReference>
<accession>A0A085NC55</accession>
<dbReference type="FunFam" id="3.30.420.10:FF:000032">
    <property type="entry name" value="Retrovirus-related Pol polyprotein from transposon 297-like Protein"/>
    <property type="match status" value="1"/>
</dbReference>
<dbReference type="Gene3D" id="3.30.70.270">
    <property type="match status" value="2"/>
</dbReference>
<dbReference type="FunFam" id="3.30.70.270:FF:000020">
    <property type="entry name" value="Transposon Tf2-6 polyprotein-like Protein"/>
    <property type="match status" value="1"/>
</dbReference>
<dbReference type="EMBL" id="KL367519">
    <property type="protein sequence ID" value="KFD67051.1"/>
    <property type="molecule type" value="Genomic_DNA"/>
</dbReference>
<feature type="domain" description="Reverse transcriptase" evidence="10">
    <location>
        <begin position="306"/>
        <end position="484"/>
    </location>
</feature>
<dbReference type="InterPro" id="IPR001584">
    <property type="entry name" value="Integrase_cat-core"/>
</dbReference>
<dbReference type="Gene3D" id="3.10.10.10">
    <property type="entry name" value="HIV Type 1 Reverse Transcriptase, subunit A, domain 1"/>
    <property type="match status" value="1"/>
</dbReference>
<evidence type="ECO:0000256" key="3">
    <source>
        <dbReference type="ARBA" id="ARBA00022679"/>
    </source>
</evidence>
<dbReference type="CDD" id="cd01647">
    <property type="entry name" value="RT_LTR"/>
    <property type="match status" value="1"/>
</dbReference>
<dbReference type="InterPro" id="IPR055469">
    <property type="entry name" value="DUF7041"/>
</dbReference>
<dbReference type="SUPFAM" id="SSF53098">
    <property type="entry name" value="Ribonuclease H-like"/>
    <property type="match status" value="2"/>
</dbReference>
<feature type="non-terminal residue" evidence="12">
    <location>
        <position position="1"/>
    </location>
</feature>
<dbReference type="InterPro" id="IPR041577">
    <property type="entry name" value="RT_RNaseH_2"/>
</dbReference>
<evidence type="ECO:0000256" key="9">
    <source>
        <dbReference type="ARBA" id="ARBA00023268"/>
    </source>
</evidence>
<dbReference type="InterPro" id="IPR000477">
    <property type="entry name" value="RT_dom"/>
</dbReference>
<reference evidence="12" key="1">
    <citation type="journal article" date="2014" name="Nat. Genet.">
        <title>Genome and transcriptome of the porcine whipworm Trichuris suis.</title>
        <authorList>
            <person name="Jex A.R."/>
            <person name="Nejsum P."/>
            <person name="Schwarz E.M."/>
            <person name="Hu L."/>
            <person name="Young N.D."/>
            <person name="Hall R.S."/>
            <person name="Korhonen P.K."/>
            <person name="Liao S."/>
            <person name="Thamsborg S."/>
            <person name="Xia J."/>
            <person name="Xu P."/>
            <person name="Wang S."/>
            <person name="Scheerlinck J.P."/>
            <person name="Hofmann A."/>
            <person name="Sternberg P.W."/>
            <person name="Wang J."/>
            <person name="Gasser R.B."/>
        </authorList>
    </citation>
    <scope>NUCLEOTIDE SEQUENCE [LARGE SCALE GENOMIC DNA]</scope>
    <source>
        <strain evidence="12">DCEP-RM93F</strain>
    </source>
</reference>
<evidence type="ECO:0000256" key="4">
    <source>
        <dbReference type="ARBA" id="ARBA00022695"/>
    </source>
</evidence>
<dbReference type="Pfam" id="PF17919">
    <property type="entry name" value="RT_RNaseH_2"/>
    <property type="match status" value="1"/>
</dbReference>
<dbReference type="InterPro" id="IPR012337">
    <property type="entry name" value="RNaseH-like_sf"/>
</dbReference>
<gene>
    <name evidence="12" type="ORF">M514_13279</name>
</gene>
<dbReference type="GO" id="GO:0004519">
    <property type="term" value="F:endonuclease activity"/>
    <property type="evidence" value="ECO:0007669"/>
    <property type="project" value="UniProtKB-KW"/>
</dbReference>
<dbReference type="GO" id="GO:0003964">
    <property type="term" value="F:RNA-directed DNA polymerase activity"/>
    <property type="evidence" value="ECO:0007669"/>
    <property type="project" value="UniProtKB-KW"/>
</dbReference>
<dbReference type="InterPro" id="IPR043502">
    <property type="entry name" value="DNA/RNA_pol_sf"/>
</dbReference>
<dbReference type="InterPro" id="IPR041588">
    <property type="entry name" value="Integrase_H2C2"/>
</dbReference>
<evidence type="ECO:0000256" key="6">
    <source>
        <dbReference type="ARBA" id="ARBA00022759"/>
    </source>
</evidence>
<keyword evidence="3" id="KW-0808">Transferase</keyword>
<dbReference type="SUPFAM" id="SSF56672">
    <property type="entry name" value="DNA/RNA polymerases"/>
    <property type="match status" value="2"/>
</dbReference>
<evidence type="ECO:0000259" key="10">
    <source>
        <dbReference type="PROSITE" id="PS50878"/>
    </source>
</evidence>
<dbReference type="Pfam" id="PF00665">
    <property type="entry name" value="rve"/>
    <property type="match status" value="2"/>
</dbReference>
<dbReference type="Pfam" id="PF17917">
    <property type="entry name" value="RT_RNaseH"/>
    <property type="match status" value="1"/>
</dbReference>
<dbReference type="Pfam" id="PF17921">
    <property type="entry name" value="Integrase_H2C2"/>
    <property type="match status" value="2"/>
</dbReference>
<dbReference type="Proteomes" id="UP000030758">
    <property type="component" value="Unassembled WGS sequence"/>
</dbReference>
<evidence type="ECO:0000259" key="11">
    <source>
        <dbReference type="PROSITE" id="PS50994"/>
    </source>
</evidence>
<feature type="domain" description="Integrase catalytic" evidence="11">
    <location>
        <begin position="825"/>
        <end position="986"/>
    </location>
</feature>
<dbReference type="InterPro" id="IPR036397">
    <property type="entry name" value="RNaseH_sf"/>
</dbReference>
<dbReference type="InterPro" id="IPR050951">
    <property type="entry name" value="Retrovirus_Pol_polyprotein"/>
</dbReference>
<dbReference type="FunFam" id="3.10.10.10:FF:000007">
    <property type="entry name" value="Retrovirus-related Pol polyprotein from transposon 17.6-like Protein"/>
    <property type="match status" value="1"/>
</dbReference>